<reference evidence="1 2" key="1">
    <citation type="submission" date="2013-01" db="EMBL/GenBank/DDBJ databases">
        <title>The Genome Sequence of Butyricicoccus pullicaecorum 1.2.</title>
        <authorList>
            <consortium name="The Broad Institute Genome Sequencing Platform"/>
            <person name="Earl A."/>
            <person name="Ward D."/>
            <person name="Feldgarden M."/>
            <person name="Gevers D."/>
            <person name="Van Immerseel F."/>
            <person name="Eeckhaut V."/>
            <person name="Walker B."/>
            <person name="Young S.K."/>
            <person name="Zeng Q."/>
            <person name="Gargeya S."/>
            <person name="Fitzgerald M."/>
            <person name="Haas B."/>
            <person name="Abouelleil A."/>
            <person name="Alvarado L."/>
            <person name="Arachchi H.M."/>
            <person name="Berlin A.M."/>
            <person name="Chapman S.B."/>
            <person name="Dewar J."/>
            <person name="Goldberg J."/>
            <person name="Griggs A."/>
            <person name="Gujja S."/>
            <person name="Hansen M."/>
            <person name="Howarth C."/>
            <person name="Imamovic A."/>
            <person name="Larimer J."/>
            <person name="McCowan C."/>
            <person name="Murphy C."/>
            <person name="Neiman D."/>
            <person name="Pearson M."/>
            <person name="Priest M."/>
            <person name="Roberts A."/>
            <person name="Saif S."/>
            <person name="Shea T."/>
            <person name="Sisk P."/>
            <person name="Sykes S."/>
            <person name="Wortman J."/>
            <person name="Nusbaum C."/>
            <person name="Birren B."/>
        </authorList>
    </citation>
    <scope>NUCLEOTIDE SEQUENCE [LARGE SCALE GENOMIC DNA]</scope>
    <source>
        <strain evidence="1 2">1.2</strain>
    </source>
</reference>
<dbReference type="PATRIC" id="fig|1203606.4.peg.2589"/>
<evidence type="ECO:0000313" key="2">
    <source>
        <dbReference type="Proteomes" id="UP000013981"/>
    </source>
</evidence>
<name>R8VU73_9FIRM</name>
<organism evidence="1 2">
    <name type="scientific">Butyricicoccus pullicaecorum 1.2</name>
    <dbReference type="NCBI Taxonomy" id="1203606"/>
    <lineage>
        <taxon>Bacteria</taxon>
        <taxon>Bacillati</taxon>
        <taxon>Bacillota</taxon>
        <taxon>Clostridia</taxon>
        <taxon>Eubacteriales</taxon>
        <taxon>Butyricicoccaceae</taxon>
        <taxon>Butyricicoccus</taxon>
    </lineage>
</organism>
<evidence type="ECO:0000313" key="1">
    <source>
        <dbReference type="EMBL" id="EOQ35826.1"/>
    </source>
</evidence>
<dbReference type="Proteomes" id="UP000013981">
    <property type="component" value="Unassembled WGS sequence"/>
</dbReference>
<dbReference type="EMBL" id="AQOB01000012">
    <property type="protein sequence ID" value="EOQ35826.1"/>
    <property type="molecule type" value="Genomic_DNA"/>
</dbReference>
<proteinExistence type="predicted"/>
<accession>R8VU73</accession>
<protein>
    <submittedName>
        <fullName evidence="1">Uncharacterized protein</fullName>
    </submittedName>
</protein>
<keyword evidence="2" id="KW-1185">Reference proteome</keyword>
<dbReference type="AlphaFoldDB" id="R8VU73"/>
<sequence length="48" mass="5456">MPEPNYKELYFKLFRAVEDAIDILITAQRDCEELYLSTGEEAAGSEVS</sequence>
<comment type="caution">
    <text evidence="1">The sequence shown here is derived from an EMBL/GenBank/DDBJ whole genome shotgun (WGS) entry which is preliminary data.</text>
</comment>
<dbReference type="RefSeq" id="WP_016148736.1">
    <property type="nucleotide sequence ID" value="NZ_KB976104.1"/>
</dbReference>
<dbReference type="HOGENOM" id="CLU_3150548_0_0_9"/>
<gene>
    <name evidence="1" type="ORF">HMPREF1526_02625</name>
</gene>